<proteinExistence type="predicted"/>
<feature type="domain" description="DUF6311" evidence="3">
    <location>
        <begin position="433"/>
        <end position="537"/>
    </location>
</feature>
<keyword evidence="1" id="KW-1133">Transmembrane helix</keyword>
<protein>
    <submittedName>
        <fullName evidence="4">Membrane protein</fullName>
    </submittedName>
</protein>
<feature type="transmembrane region" description="Helical" evidence="1">
    <location>
        <begin position="366"/>
        <end position="383"/>
    </location>
</feature>
<dbReference type="Pfam" id="PF19830">
    <property type="entry name" value="DUF6311"/>
    <property type="match status" value="1"/>
</dbReference>
<feature type="transmembrane region" description="Helical" evidence="1">
    <location>
        <begin position="286"/>
        <end position="306"/>
    </location>
</feature>
<comment type="caution">
    <text evidence="4">The sequence shown here is derived from an EMBL/GenBank/DDBJ whole genome shotgun (WGS) entry which is preliminary data.</text>
</comment>
<feature type="transmembrane region" description="Helical" evidence="1">
    <location>
        <begin position="180"/>
        <end position="204"/>
    </location>
</feature>
<dbReference type="InterPro" id="IPR046278">
    <property type="entry name" value="DUF6311"/>
</dbReference>
<feature type="transmembrane region" description="Helical" evidence="1">
    <location>
        <begin position="126"/>
        <end position="143"/>
    </location>
</feature>
<dbReference type="PATRIC" id="fig|294.124.peg.181"/>
<gene>
    <name evidence="4" type="ORF">RL74_00890</name>
</gene>
<evidence type="ECO:0000256" key="1">
    <source>
        <dbReference type="SAM" id="Phobius"/>
    </source>
</evidence>
<feature type="transmembrane region" description="Helical" evidence="1">
    <location>
        <begin position="216"/>
        <end position="241"/>
    </location>
</feature>
<dbReference type="AlphaFoldDB" id="A0A0D0PRQ0"/>
<dbReference type="Proteomes" id="UP000032101">
    <property type="component" value="Unassembled WGS sequence"/>
</dbReference>
<feature type="domain" description="DUF6311" evidence="2">
    <location>
        <begin position="16"/>
        <end position="406"/>
    </location>
</feature>
<feature type="transmembrane region" description="Helical" evidence="1">
    <location>
        <begin position="6"/>
        <end position="26"/>
    </location>
</feature>
<dbReference type="EMBL" id="JXNZ01000005">
    <property type="protein sequence ID" value="KIQ61283.1"/>
    <property type="molecule type" value="Genomic_DNA"/>
</dbReference>
<feature type="transmembrane region" description="Helical" evidence="1">
    <location>
        <begin position="321"/>
        <end position="346"/>
    </location>
</feature>
<evidence type="ECO:0000313" key="4">
    <source>
        <dbReference type="EMBL" id="KIQ61283.1"/>
    </source>
</evidence>
<name>A0A0D0PRQ0_PSEFL</name>
<evidence type="ECO:0000313" key="5">
    <source>
        <dbReference type="Proteomes" id="UP000032101"/>
    </source>
</evidence>
<dbReference type="RefSeq" id="WP_042727948.1">
    <property type="nucleotide sequence ID" value="NZ_JXNZ01000005.1"/>
</dbReference>
<reference evidence="4 5" key="1">
    <citation type="submission" date="2015-01" db="EMBL/GenBank/DDBJ databases">
        <title>Draft Genome Sequence of the Biocontrol and Plant Growth-Promoting Rhizobacteria (PGPR) Pseudomonas fluorescens UM270.</title>
        <authorList>
            <person name="Hernandez-Salmeron J.E."/>
            <person name="Santoyo G."/>
            <person name="Moreno-Hagelsieb G."/>
            <person name="Hernandez-Leon R."/>
        </authorList>
    </citation>
    <scope>NUCLEOTIDE SEQUENCE [LARGE SCALE GENOMIC DNA]</scope>
    <source>
        <strain evidence="4 5">UM270</strain>
    </source>
</reference>
<feature type="transmembrane region" description="Helical" evidence="1">
    <location>
        <begin position="247"/>
        <end position="265"/>
    </location>
</feature>
<dbReference type="OrthoDB" id="1814621at2"/>
<keyword evidence="1" id="KW-0812">Transmembrane</keyword>
<dbReference type="Pfam" id="PF25853">
    <property type="entry name" value="DUF6311_C"/>
    <property type="match status" value="1"/>
</dbReference>
<feature type="transmembrane region" description="Helical" evidence="1">
    <location>
        <begin position="150"/>
        <end position="168"/>
    </location>
</feature>
<feature type="transmembrane region" description="Helical" evidence="1">
    <location>
        <begin position="101"/>
        <end position="120"/>
    </location>
</feature>
<dbReference type="InterPro" id="IPR058671">
    <property type="entry name" value="DUF6311_C"/>
</dbReference>
<organism evidence="4 5">
    <name type="scientific">Pseudomonas fluorescens</name>
    <dbReference type="NCBI Taxonomy" id="294"/>
    <lineage>
        <taxon>Bacteria</taxon>
        <taxon>Pseudomonadati</taxon>
        <taxon>Pseudomonadota</taxon>
        <taxon>Gammaproteobacteria</taxon>
        <taxon>Pseudomonadales</taxon>
        <taxon>Pseudomonadaceae</taxon>
        <taxon>Pseudomonas</taxon>
    </lineage>
</organism>
<evidence type="ECO:0000259" key="3">
    <source>
        <dbReference type="Pfam" id="PF25853"/>
    </source>
</evidence>
<feature type="transmembrane region" description="Helical" evidence="1">
    <location>
        <begin position="389"/>
        <end position="410"/>
    </location>
</feature>
<evidence type="ECO:0000259" key="2">
    <source>
        <dbReference type="Pfam" id="PF19830"/>
    </source>
</evidence>
<keyword evidence="1" id="KW-0472">Membrane</keyword>
<sequence>MKKTQAYGLVNLLPLLIGALAFFLIIGPRVLDPQNIAWLGDGDPATHYLGWLFFRHSPWSFPIGLNPAYGLELSNSIIFSDSNPLFAFLFKPFSSILPETFQYFGLWLLTCFLLQAWFAWQLVGLVTPNIAIRALGAALFVVVPPMIMRMTVHLSLGGHFLVLAALYLNLHPALPRRRLAWGMLLAAAALVHAYILAMIAVIWLADLAAKCFKRSLTIGMAIVELGVLFCVVTLCCWQAGYFTVERAGIISGGFGLFRANILTLVNPQNWSHALKNLPAALGDSDGFAFLGLGLMMLAICAFAGWLRGSTGLGAALRKRPLLGLALFGLALFSFSNHIAIGSFELVYPLPPEVISIANIFRASGRMFWPVYYAVIFAIVFLVIRANTPGVAIALLGTALLIQVVDTHGGWSDARKKFMAKPSSEWATPFVDPFWKNAASHYQKVRWIVPQNLSLHWISVSAYAGLHHLSTDAVYLGRMSTEQWRLSDAKASLALASGKYDPDSLYLMDQRAMLRAVGNVDTSSDLFARIDGFTVLAPGWKQCGSCPQLANEQTPINAVPSLEPGQTVSFNLGDSGAAYMAKGWADPEQWGTWSEGSEAQMVFRASASVRSIRLGVSAFLASGHAQQKVTILINGIEASTYTLEKADGNVLDIPVTSLMHQRAAEQGFSRMQLLLADAISPQQLGLNDDARVLAIGLRSLSVE</sequence>
<accession>A0A0D0PRQ0</accession>